<evidence type="ECO:0008006" key="3">
    <source>
        <dbReference type="Google" id="ProtNLM"/>
    </source>
</evidence>
<name>A0A376EGL9_CHRCU</name>
<dbReference type="AlphaFoldDB" id="A0A376EGL9"/>
<reference evidence="1 2" key="1">
    <citation type="submission" date="2018-06" db="EMBL/GenBank/DDBJ databases">
        <authorList>
            <consortium name="Pathogen Informatics"/>
            <person name="Doyle S."/>
        </authorList>
    </citation>
    <scope>NUCLEOTIDE SEQUENCE [LARGE SCALE GENOMIC DNA]</scope>
    <source>
        <strain evidence="1 2">NCTC13533</strain>
    </source>
</reference>
<sequence>MYYLELIHRFWGFNQGIHLRPTAIAMYLYLLKTSYDNERYDFNISDIVISEDLGLTRPTIISTKEKLRSLGLIHYQTKNGFACYYRLILDYPLISVSKKVKKEVVNKEQFAQKAEEIATHPRVVDSIQNLTKILIKKLK</sequence>
<dbReference type="RefSeq" id="WP_128124986.1">
    <property type="nucleotide sequence ID" value="NZ_UFVQ01000003.1"/>
</dbReference>
<dbReference type="EMBL" id="UFVQ01000003">
    <property type="protein sequence ID" value="STD07923.1"/>
    <property type="molecule type" value="Genomic_DNA"/>
</dbReference>
<organism evidence="1 2">
    <name type="scientific">Chryseobacterium carnipullorum</name>
    <dbReference type="NCBI Taxonomy" id="1124835"/>
    <lineage>
        <taxon>Bacteria</taxon>
        <taxon>Pseudomonadati</taxon>
        <taxon>Bacteroidota</taxon>
        <taxon>Flavobacteriia</taxon>
        <taxon>Flavobacteriales</taxon>
        <taxon>Weeksellaceae</taxon>
        <taxon>Chryseobacterium group</taxon>
        <taxon>Chryseobacterium</taxon>
    </lineage>
</organism>
<gene>
    <name evidence="1" type="ORF">NCTC13533_04321</name>
</gene>
<protein>
    <recommendedName>
        <fullName evidence="3">Helix-turn-helix domain-containing protein</fullName>
    </recommendedName>
</protein>
<accession>A0A376EGL9</accession>
<evidence type="ECO:0000313" key="1">
    <source>
        <dbReference type="EMBL" id="STD07923.1"/>
    </source>
</evidence>
<proteinExistence type="predicted"/>
<evidence type="ECO:0000313" key="2">
    <source>
        <dbReference type="Proteomes" id="UP000255224"/>
    </source>
</evidence>
<dbReference type="Proteomes" id="UP000255224">
    <property type="component" value="Unassembled WGS sequence"/>
</dbReference>